<sequence length="421" mass="47998">MGKKKITTLRDLIGAIKDKASQSKAAFISKPNNHSLHLAVLRATTHAPSSRPDDHHVSTLLTLGDSSLATASALIIIIMSRLHRTGNSTVALKCLIIIHQIIKRGPFILQDQLSVFPATGGHNYLKFSSFHDGATAVTWQISCWIRFYARYIETLLFTSRILGYFFCSSSLITISIDQRVKSFSDNLNTRDIVSAQRDKQEEKISSILNSDLIRDVNSLVQLIEETCKVPDFLLLEGNSLLYEVIGLLGNDYLSTVIELLIRLSEFKERLGCLSFGDSVELGFILKRLEGCKERLSVLFSVKKPSTELLWNSVNELRMKIEHLKVEKTGPKLLTFGKSKYHFDKMRKARLRWFGHVQRRDTDALVRKLTMDGFRRGRGRPKKYWGEVIRRDMVQVQLTEDVTLDRVLEDTDYDRRVVGIRV</sequence>
<accession>A0AAE1SCA2</accession>
<dbReference type="Gene3D" id="1.25.40.90">
    <property type="match status" value="1"/>
</dbReference>
<dbReference type="GO" id="GO:0005905">
    <property type="term" value="C:clathrin-coated pit"/>
    <property type="evidence" value="ECO:0007669"/>
    <property type="project" value="UniProtKB-SubCell"/>
</dbReference>
<protein>
    <recommendedName>
        <fullName evidence="9">ENTH domain-containing protein</fullName>
    </recommendedName>
</protein>
<keyword evidence="5" id="KW-0333">Golgi apparatus</keyword>
<dbReference type="SUPFAM" id="SSF48464">
    <property type="entry name" value="ENTH/VHS domain"/>
    <property type="match status" value="1"/>
</dbReference>
<organism evidence="10 11">
    <name type="scientific">Anisodus tanguticus</name>
    <dbReference type="NCBI Taxonomy" id="243964"/>
    <lineage>
        <taxon>Eukaryota</taxon>
        <taxon>Viridiplantae</taxon>
        <taxon>Streptophyta</taxon>
        <taxon>Embryophyta</taxon>
        <taxon>Tracheophyta</taxon>
        <taxon>Spermatophyta</taxon>
        <taxon>Magnoliopsida</taxon>
        <taxon>eudicotyledons</taxon>
        <taxon>Gunneridae</taxon>
        <taxon>Pentapetalae</taxon>
        <taxon>asterids</taxon>
        <taxon>lamiids</taxon>
        <taxon>Solanales</taxon>
        <taxon>Solanaceae</taxon>
        <taxon>Solanoideae</taxon>
        <taxon>Hyoscyameae</taxon>
        <taxon>Anisodus</taxon>
    </lineage>
</organism>
<dbReference type="SMART" id="SM00273">
    <property type="entry name" value="ENTH"/>
    <property type="match status" value="1"/>
</dbReference>
<keyword evidence="7" id="KW-0168">Coated pit</keyword>
<dbReference type="InterPro" id="IPR013809">
    <property type="entry name" value="ENTH"/>
</dbReference>
<keyword evidence="11" id="KW-1185">Reference proteome</keyword>
<evidence type="ECO:0000256" key="5">
    <source>
        <dbReference type="ARBA" id="ARBA00023034"/>
    </source>
</evidence>
<dbReference type="GO" id="GO:0005794">
    <property type="term" value="C:Golgi apparatus"/>
    <property type="evidence" value="ECO:0007669"/>
    <property type="project" value="UniProtKB-SubCell"/>
</dbReference>
<evidence type="ECO:0000313" key="10">
    <source>
        <dbReference type="EMBL" id="KAK4367002.1"/>
    </source>
</evidence>
<gene>
    <name evidence="10" type="ORF">RND71_014882</name>
</gene>
<dbReference type="GO" id="GO:0005545">
    <property type="term" value="F:1-phosphatidylinositol binding"/>
    <property type="evidence" value="ECO:0007669"/>
    <property type="project" value="TreeGrafter"/>
</dbReference>
<dbReference type="PANTHER" id="PTHR22951:SF76">
    <property type="entry name" value="OS09G0468150 PROTEIN"/>
    <property type="match status" value="1"/>
</dbReference>
<feature type="domain" description="ENTH" evidence="9">
    <location>
        <begin position="28"/>
        <end position="166"/>
    </location>
</feature>
<proteinExistence type="predicted"/>
<keyword evidence="6" id="KW-0472">Membrane</keyword>
<evidence type="ECO:0000256" key="2">
    <source>
        <dbReference type="ARBA" id="ARBA00004555"/>
    </source>
</evidence>
<dbReference type="CDD" id="cd16987">
    <property type="entry name" value="ANTH_N_AP180_plant"/>
    <property type="match status" value="1"/>
</dbReference>
<comment type="caution">
    <text evidence="10">The sequence shown here is derived from an EMBL/GenBank/DDBJ whole genome shotgun (WGS) entry which is preliminary data.</text>
</comment>
<dbReference type="InterPro" id="IPR048050">
    <property type="entry name" value="ANTH_N_plant"/>
</dbReference>
<dbReference type="GO" id="GO:0006900">
    <property type="term" value="P:vesicle budding from membrane"/>
    <property type="evidence" value="ECO:0007669"/>
    <property type="project" value="TreeGrafter"/>
</dbReference>
<dbReference type="GO" id="GO:0048268">
    <property type="term" value="P:clathrin coat assembly"/>
    <property type="evidence" value="ECO:0007669"/>
    <property type="project" value="InterPro"/>
</dbReference>
<dbReference type="PROSITE" id="PS50942">
    <property type="entry name" value="ENTH"/>
    <property type="match status" value="1"/>
</dbReference>
<dbReference type="GO" id="GO:0072583">
    <property type="term" value="P:clathrin-dependent endocytosis"/>
    <property type="evidence" value="ECO:0007669"/>
    <property type="project" value="InterPro"/>
</dbReference>
<dbReference type="InterPro" id="IPR008942">
    <property type="entry name" value="ENTH_VHS"/>
</dbReference>
<evidence type="ECO:0000313" key="11">
    <source>
        <dbReference type="Proteomes" id="UP001291623"/>
    </source>
</evidence>
<comment type="subcellular location">
    <subcellularLocation>
        <location evidence="1">Cytoplasmic vesicle</location>
        <location evidence="1">Clathrin-coated vesicle</location>
    </subcellularLocation>
    <subcellularLocation>
        <location evidence="2">Golgi apparatus</location>
    </subcellularLocation>
    <subcellularLocation>
        <location evidence="3">Membrane</location>
        <location evidence="3">Clathrin-coated pit</location>
    </subcellularLocation>
</comment>
<evidence type="ECO:0000256" key="7">
    <source>
        <dbReference type="ARBA" id="ARBA00023176"/>
    </source>
</evidence>
<dbReference type="GO" id="GO:0005546">
    <property type="term" value="F:phosphatidylinositol-4,5-bisphosphate binding"/>
    <property type="evidence" value="ECO:0007669"/>
    <property type="project" value="TreeGrafter"/>
</dbReference>
<evidence type="ECO:0000259" key="9">
    <source>
        <dbReference type="PROSITE" id="PS50942"/>
    </source>
</evidence>
<evidence type="ECO:0000256" key="6">
    <source>
        <dbReference type="ARBA" id="ARBA00023136"/>
    </source>
</evidence>
<dbReference type="Proteomes" id="UP001291623">
    <property type="component" value="Unassembled WGS sequence"/>
</dbReference>
<evidence type="ECO:0000256" key="3">
    <source>
        <dbReference type="ARBA" id="ARBA00004600"/>
    </source>
</evidence>
<keyword evidence="4" id="KW-0254">Endocytosis</keyword>
<evidence type="ECO:0000256" key="1">
    <source>
        <dbReference type="ARBA" id="ARBA00004132"/>
    </source>
</evidence>
<dbReference type="Pfam" id="PF07651">
    <property type="entry name" value="ANTH"/>
    <property type="match status" value="1"/>
</dbReference>
<dbReference type="GO" id="GO:0000149">
    <property type="term" value="F:SNARE binding"/>
    <property type="evidence" value="ECO:0007669"/>
    <property type="project" value="TreeGrafter"/>
</dbReference>
<dbReference type="AlphaFoldDB" id="A0AAE1SCA2"/>
<dbReference type="EMBL" id="JAVYJV010000007">
    <property type="protein sequence ID" value="KAK4367002.1"/>
    <property type="molecule type" value="Genomic_DNA"/>
</dbReference>
<dbReference type="InterPro" id="IPR045192">
    <property type="entry name" value="AP180-like"/>
</dbReference>
<name>A0AAE1SCA2_9SOLA</name>
<dbReference type="PANTHER" id="PTHR22951">
    <property type="entry name" value="CLATHRIN ASSEMBLY PROTEIN"/>
    <property type="match status" value="1"/>
</dbReference>
<keyword evidence="8" id="KW-0968">Cytoplasmic vesicle</keyword>
<dbReference type="InterPro" id="IPR011417">
    <property type="entry name" value="ANTH_dom"/>
</dbReference>
<reference evidence="10" key="1">
    <citation type="submission" date="2023-12" db="EMBL/GenBank/DDBJ databases">
        <title>Genome assembly of Anisodus tanguticus.</title>
        <authorList>
            <person name="Wang Y.-J."/>
        </authorList>
    </citation>
    <scope>NUCLEOTIDE SEQUENCE</scope>
    <source>
        <strain evidence="10">KB-2021</strain>
        <tissue evidence="10">Leaf</tissue>
    </source>
</reference>
<dbReference type="FunFam" id="1.25.40.90:FF:000035">
    <property type="entry name" value="Putative clathrin assembly protein At4g40080"/>
    <property type="match status" value="1"/>
</dbReference>
<dbReference type="GO" id="GO:0030136">
    <property type="term" value="C:clathrin-coated vesicle"/>
    <property type="evidence" value="ECO:0007669"/>
    <property type="project" value="UniProtKB-SubCell"/>
</dbReference>
<evidence type="ECO:0000256" key="4">
    <source>
        <dbReference type="ARBA" id="ARBA00022583"/>
    </source>
</evidence>
<evidence type="ECO:0000256" key="8">
    <source>
        <dbReference type="ARBA" id="ARBA00023329"/>
    </source>
</evidence>
<dbReference type="GO" id="GO:0032050">
    <property type="term" value="F:clathrin heavy chain binding"/>
    <property type="evidence" value="ECO:0007669"/>
    <property type="project" value="TreeGrafter"/>
</dbReference>